<dbReference type="Proteomes" id="UP001187192">
    <property type="component" value="Unassembled WGS sequence"/>
</dbReference>
<feature type="region of interest" description="Disordered" evidence="1">
    <location>
        <begin position="251"/>
        <end position="270"/>
    </location>
</feature>
<protein>
    <recommendedName>
        <fullName evidence="4">Myb/SANT-like domain-containing protein</fullName>
    </recommendedName>
</protein>
<reference evidence="2" key="1">
    <citation type="submission" date="2023-07" db="EMBL/GenBank/DDBJ databases">
        <title>draft genome sequence of fig (Ficus carica).</title>
        <authorList>
            <person name="Takahashi T."/>
            <person name="Nishimura K."/>
        </authorList>
    </citation>
    <scope>NUCLEOTIDE SEQUENCE</scope>
</reference>
<evidence type="ECO:0000313" key="3">
    <source>
        <dbReference type="Proteomes" id="UP001187192"/>
    </source>
</evidence>
<evidence type="ECO:0008006" key="4">
    <source>
        <dbReference type="Google" id="ProtNLM"/>
    </source>
</evidence>
<accession>A0AA88E8V8</accession>
<evidence type="ECO:0000256" key="1">
    <source>
        <dbReference type="SAM" id="MobiDB-lite"/>
    </source>
</evidence>
<dbReference type="AlphaFoldDB" id="A0AA88E8V8"/>
<name>A0AA88E8V8_FICCA</name>
<evidence type="ECO:0000313" key="2">
    <source>
        <dbReference type="EMBL" id="GMN70212.1"/>
    </source>
</evidence>
<organism evidence="2 3">
    <name type="scientific">Ficus carica</name>
    <name type="common">Common fig</name>
    <dbReference type="NCBI Taxonomy" id="3494"/>
    <lineage>
        <taxon>Eukaryota</taxon>
        <taxon>Viridiplantae</taxon>
        <taxon>Streptophyta</taxon>
        <taxon>Embryophyta</taxon>
        <taxon>Tracheophyta</taxon>
        <taxon>Spermatophyta</taxon>
        <taxon>Magnoliopsida</taxon>
        <taxon>eudicotyledons</taxon>
        <taxon>Gunneridae</taxon>
        <taxon>Pentapetalae</taxon>
        <taxon>rosids</taxon>
        <taxon>fabids</taxon>
        <taxon>Rosales</taxon>
        <taxon>Moraceae</taxon>
        <taxon>Ficeae</taxon>
        <taxon>Ficus</taxon>
    </lineage>
</organism>
<feature type="region of interest" description="Disordered" evidence="1">
    <location>
        <begin position="140"/>
        <end position="181"/>
    </location>
</feature>
<dbReference type="EMBL" id="BTGU01001065">
    <property type="protein sequence ID" value="GMN70212.1"/>
    <property type="molecule type" value="Genomic_DNA"/>
</dbReference>
<gene>
    <name evidence="2" type="ORF">TIFTF001_039255</name>
</gene>
<sequence>MPCKTSGETFVWNPVKERRLLEKLDDFYAANPGKQPAMQIYELWAGEFNSEFGGVPAHGTTLYQKKERMRKIYRGWKSLKTNTGLGHLRHEGLRHKELQFNVFEKTHAAGAYAYGSVTMGDASNPSVDYEFNFANSETHPCLEEDLTPPTGHRPGDVRQGSDVAGPSRRSGSLGKRKQREATNAMAYEAMEEVRDYFRGIGQTGDGSEQSVQNGGLVQCMNIMKAMGYSIHEQTNCRPSLVQPAMQNNMNDRGSAHHRDNVNNCRGRHRQRNDRGMAAMSVFAYHTWRNSMRTDPVPMHNSVLTGQMRVHEILNGHPRVIQGATIQQAAYLFQHLKETTSRWFNAALFAICALKDEFIRPPDYIAVQPLIQEHGYKYRPWFDVNYEDDDEAFGTGPSTGPQHHDTRMDAMNTLRDMMADDIWERFRSDPWYRTT</sequence>
<proteinExistence type="predicted"/>
<comment type="caution">
    <text evidence="2">The sequence shown here is derived from an EMBL/GenBank/DDBJ whole genome shotgun (WGS) entry which is preliminary data.</text>
</comment>
<keyword evidence="3" id="KW-1185">Reference proteome</keyword>